<protein>
    <recommendedName>
        <fullName evidence="4">dUTP diphosphatase</fullName>
        <ecNumber evidence="4">3.6.1.23</ecNumber>
    </recommendedName>
</protein>
<dbReference type="GO" id="GO:0046081">
    <property type="term" value="P:dUTP catabolic process"/>
    <property type="evidence" value="ECO:0007669"/>
    <property type="project" value="InterPro"/>
</dbReference>
<dbReference type="InterPro" id="IPR008181">
    <property type="entry name" value="dUTPase"/>
</dbReference>
<organism evidence="7 8">
    <name type="scientific">Marasmius oreades</name>
    <name type="common">fairy-ring Marasmius</name>
    <dbReference type="NCBI Taxonomy" id="181124"/>
    <lineage>
        <taxon>Eukaryota</taxon>
        <taxon>Fungi</taxon>
        <taxon>Dikarya</taxon>
        <taxon>Basidiomycota</taxon>
        <taxon>Agaricomycotina</taxon>
        <taxon>Agaricomycetes</taxon>
        <taxon>Agaricomycetidae</taxon>
        <taxon>Agaricales</taxon>
        <taxon>Marasmiineae</taxon>
        <taxon>Marasmiaceae</taxon>
        <taxon>Marasmius</taxon>
    </lineage>
</organism>
<evidence type="ECO:0000313" key="8">
    <source>
        <dbReference type="Proteomes" id="UP001049176"/>
    </source>
</evidence>
<dbReference type="Proteomes" id="UP001049176">
    <property type="component" value="Chromosome 11"/>
</dbReference>
<dbReference type="SUPFAM" id="SSF51283">
    <property type="entry name" value="dUTPase-like"/>
    <property type="match status" value="1"/>
</dbReference>
<evidence type="ECO:0000259" key="6">
    <source>
        <dbReference type="Pfam" id="PF00692"/>
    </source>
</evidence>
<dbReference type="GeneID" id="66072280"/>
<comment type="pathway">
    <text evidence="1">Pyrimidine metabolism; dUMP biosynthesis; dUMP from dCTP (dUTP route): step 2/2.</text>
</comment>
<accession>A0A9P7RM43</accession>
<evidence type="ECO:0000256" key="2">
    <source>
        <dbReference type="ARBA" id="ARBA00006581"/>
    </source>
</evidence>
<dbReference type="RefSeq" id="XP_043002129.1">
    <property type="nucleotide sequence ID" value="XM_043160173.1"/>
</dbReference>
<dbReference type="PANTHER" id="PTHR11241:SF0">
    <property type="entry name" value="DEOXYURIDINE 5'-TRIPHOSPHATE NUCLEOTIDOHYDROLASE"/>
    <property type="match status" value="1"/>
</dbReference>
<evidence type="ECO:0000256" key="1">
    <source>
        <dbReference type="ARBA" id="ARBA00005142"/>
    </source>
</evidence>
<reference evidence="7" key="1">
    <citation type="journal article" date="2021" name="Genome Biol. Evol.">
        <title>The assembled and annotated genome of the fairy-ring fungus Marasmius oreades.</title>
        <authorList>
            <person name="Hiltunen M."/>
            <person name="Ament-Velasquez S.L."/>
            <person name="Johannesson H."/>
        </authorList>
    </citation>
    <scope>NUCLEOTIDE SEQUENCE</scope>
    <source>
        <strain evidence="7">03SP1</strain>
    </source>
</reference>
<name>A0A9P7RM43_9AGAR</name>
<dbReference type="InterPro" id="IPR036157">
    <property type="entry name" value="dUTPase-like_sf"/>
</dbReference>
<dbReference type="Pfam" id="PF00692">
    <property type="entry name" value="dUTPase"/>
    <property type="match status" value="1"/>
</dbReference>
<comment type="caution">
    <text evidence="7">The sequence shown here is derived from an EMBL/GenBank/DDBJ whole genome shotgun (WGS) entry which is preliminary data.</text>
</comment>
<gene>
    <name evidence="7" type="primary">DUT1</name>
    <name evidence="7" type="ORF">E1B28_003204</name>
</gene>
<comment type="subunit">
    <text evidence="3">Homotrimer.</text>
</comment>
<dbReference type="InterPro" id="IPR029054">
    <property type="entry name" value="dUTPase-like"/>
</dbReference>
<evidence type="ECO:0000256" key="3">
    <source>
        <dbReference type="ARBA" id="ARBA00011233"/>
    </source>
</evidence>
<keyword evidence="5" id="KW-0546">Nucleotide metabolism</keyword>
<sequence length="74" mass="7920">MIDTGAGVVDADYRIVFVLLVNLSDQPFEVAEGDRIAQLVLEKIHTPEIIEVENLEETVRGAGGWGSTGGHSAL</sequence>
<evidence type="ECO:0000256" key="5">
    <source>
        <dbReference type="ARBA" id="ARBA00023080"/>
    </source>
</evidence>
<dbReference type="PANTHER" id="PTHR11241">
    <property type="entry name" value="DEOXYURIDINE 5'-TRIPHOSPHATE NUCLEOTIDOHYDROLASE"/>
    <property type="match status" value="1"/>
</dbReference>
<dbReference type="GO" id="GO:0000287">
    <property type="term" value="F:magnesium ion binding"/>
    <property type="evidence" value="ECO:0007669"/>
    <property type="project" value="InterPro"/>
</dbReference>
<proteinExistence type="inferred from homology"/>
<evidence type="ECO:0000313" key="7">
    <source>
        <dbReference type="EMBL" id="KAG7085658.1"/>
    </source>
</evidence>
<dbReference type="AlphaFoldDB" id="A0A9P7RM43"/>
<dbReference type="KEGG" id="more:E1B28_003204"/>
<dbReference type="EMBL" id="CM032191">
    <property type="protein sequence ID" value="KAG7085658.1"/>
    <property type="molecule type" value="Genomic_DNA"/>
</dbReference>
<keyword evidence="8" id="KW-1185">Reference proteome</keyword>
<dbReference type="EC" id="3.6.1.23" evidence="4"/>
<dbReference type="Gene3D" id="2.70.40.10">
    <property type="match status" value="1"/>
</dbReference>
<dbReference type="OrthoDB" id="419889at2759"/>
<evidence type="ECO:0000256" key="4">
    <source>
        <dbReference type="ARBA" id="ARBA00012379"/>
    </source>
</evidence>
<feature type="domain" description="dUTPase-like" evidence="6">
    <location>
        <begin position="2"/>
        <end position="69"/>
    </location>
</feature>
<dbReference type="GO" id="GO:0004170">
    <property type="term" value="F:dUTP diphosphatase activity"/>
    <property type="evidence" value="ECO:0007669"/>
    <property type="project" value="UniProtKB-EC"/>
</dbReference>
<comment type="similarity">
    <text evidence="2">Belongs to the dUTPase family.</text>
</comment>
<dbReference type="GO" id="GO:0006226">
    <property type="term" value="P:dUMP biosynthetic process"/>
    <property type="evidence" value="ECO:0007669"/>
    <property type="project" value="InterPro"/>
</dbReference>